<evidence type="ECO:0000259" key="1">
    <source>
        <dbReference type="PROSITE" id="PS51186"/>
    </source>
</evidence>
<dbReference type="PATRIC" id="fig|1286106.3.peg.2467"/>
<feature type="domain" description="N-acetyltransferase" evidence="1">
    <location>
        <begin position="3"/>
        <end position="143"/>
    </location>
</feature>
<dbReference type="STRING" id="1286106.MPL1_12346"/>
<dbReference type="Pfam" id="PF13673">
    <property type="entry name" value="Acetyltransf_10"/>
    <property type="match status" value="1"/>
</dbReference>
<proteinExistence type="predicted"/>
<dbReference type="AlphaFoldDB" id="M7NXX4"/>
<dbReference type="PANTHER" id="PTHR43233">
    <property type="entry name" value="FAMILY N-ACETYLTRANSFERASE, PUTATIVE (AFU_ORTHOLOGUE AFUA_6G03350)-RELATED"/>
    <property type="match status" value="1"/>
</dbReference>
<dbReference type="Gene3D" id="3.40.630.30">
    <property type="match status" value="1"/>
</dbReference>
<comment type="caution">
    <text evidence="2">The sequence shown here is derived from an EMBL/GenBank/DDBJ whole genome shotgun (WGS) entry which is preliminary data.</text>
</comment>
<dbReference type="eggNOG" id="COG0456">
    <property type="taxonomic scope" value="Bacteria"/>
</dbReference>
<reference evidence="2 3" key="1">
    <citation type="journal article" date="2013" name="Genome Announc.">
        <title>Draft Genome Sequence of Methylophaga lonarensis MPLT, a Haloalkaliphilic (Non-Methane-Utilizing) Methylotroph.</title>
        <authorList>
            <person name="Shetty S.A."/>
            <person name="Marathe N.P."/>
            <person name="Munot H."/>
            <person name="Antony C.P."/>
            <person name="Dhotre D.P."/>
            <person name="Murrell J.C."/>
            <person name="Shouche Y.S."/>
        </authorList>
    </citation>
    <scope>NUCLEOTIDE SEQUENCE [LARGE SCALE GENOMIC DNA]</scope>
    <source>
        <strain evidence="2 3">MPL</strain>
    </source>
</reference>
<organism evidence="2 3">
    <name type="scientific">Methylophaga lonarensis MPL</name>
    <dbReference type="NCBI Taxonomy" id="1286106"/>
    <lineage>
        <taxon>Bacteria</taxon>
        <taxon>Pseudomonadati</taxon>
        <taxon>Pseudomonadota</taxon>
        <taxon>Gammaproteobacteria</taxon>
        <taxon>Thiotrichales</taxon>
        <taxon>Piscirickettsiaceae</taxon>
        <taxon>Methylophaga</taxon>
    </lineage>
</organism>
<dbReference type="Proteomes" id="UP000012019">
    <property type="component" value="Unassembled WGS sequence"/>
</dbReference>
<dbReference type="RefSeq" id="WP_009727412.1">
    <property type="nucleotide sequence ID" value="NZ_APHR01000075.1"/>
</dbReference>
<keyword evidence="2" id="KW-0808">Transferase</keyword>
<accession>M7NXX4</accession>
<evidence type="ECO:0000313" key="3">
    <source>
        <dbReference type="Proteomes" id="UP000012019"/>
    </source>
</evidence>
<dbReference type="OrthoDB" id="9775804at2"/>
<dbReference type="InterPro" id="IPR016181">
    <property type="entry name" value="Acyl_CoA_acyltransferase"/>
</dbReference>
<dbReference type="SUPFAM" id="SSF55729">
    <property type="entry name" value="Acyl-CoA N-acyltransferases (Nat)"/>
    <property type="match status" value="1"/>
</dbReference>
<protein>
    <submittedName>
        <fullName evidence="2">GCN5-related N-acetyltransferase</fullName>
    </submittedName>
</protein>
<evidence type="ECO:0000313" key="2">
    <source>
        <dbReference type="EMBL" id="EMR12056.1"/>
    </source>
</evidence>
<keyword evidence="3" id="KW-1185">Reference proteome</keyword>
<dbReference type="InterPro" id="IPR000182">
    <property type="entry name" value="GNAT_dom"/>
</dbReference>
<dbReference type="PROSITE" id="PS51186">
    <property type="entry name" value="GNAT"/>
    <property type="match status" value="1"/>
</dbReference>
<dbReference type="CDD" id="cd04301">
    <property type="entry name" value="NAT_SF"/>
    <property type="match status" value="1"/>
</dbReference>
<dbReference type="GO" id="GO:0016747">
    <property type="term" value="F:acyltransferase activity, transferring groups other than amino-acyl groups"/>
    <property type="evidence" value="ECO:0007669"/>
    <property type="project" value="InterPro"/>
</dbReference>
<dbReference type="InterPro" id="IPR053144">
    <property type="entry name" value="Acetyltransferase_Butenolide"/>
</dbReference>
<name>M7NXX4_9GAMM</name>
<dbReference type="EMBL" id="APHR01000075">
    <property type="protein sequence ID" value="EMR12056.1"/>
    <property type="molecule type" value="Genomic_DNA"/>
</dbReference>
<dbReference type="PANTHER" id="PTHR43233:SF1">
    <property type="entry name" value="FAMILY N-ACETYLTRANSFERASE, PUTATIVE (AFU_ORTHOLOGUE AFUA_6G03350)-RELATED"/>
    <property type="match status" value="1"/>
</dbReference>
<sequence>MDIEYKVNQPLTADQFIDLLVRSTLAERRPIHDRACIEGMVANSNLMVTAWKQDVLVGVARSMTDFHYACYLSDLAVCKSHQNLGIGKQLQRITQQQLGPRCRLILIAAPAANHYYQHLGYSHNPRCWVLEQGSALDNPTMLG</sequence>
<gene>
    <name evidence="2" type="ORF">MPL1_12346</name>
</gene>